<dbReference type="PANTHER" id="PTHR45737">
    <property type="entry name" value="VON WILLEBRAND FACTOR A DOMAIN-CONTAINING PROTEIN 5A"/>
    <property type="match status" value="1"/>
</dbReference>
<dbReference type="PROSITE" id="PS50234">
    <property type="entry name" value="VWFA"/>
    <property type="match status" value="1"/>
</dbReference>
<dbReference type="Gene3D" id="3.40.50.410">
    <property type="entry name" value="von Willebrand factor, type A domain"/>
    <property type="match status" value="1"/>
</dbReference>
<dbReference type="OrthoDB" id="1729737at2759"/>
<evidence type="ECO:0000313" key="3">
    <source>
        <dbReference type="Proteomes" id="UP000281553"/>
    </source>
</evidence>
<proteinExistence type="predicted"/>
<evidence type="ECO:0000259" key="1">
    <source>
        <dbReference type="PROSITE" id="PS50234"/>
    </source>
</evidence>
<name>A0A3P6Q5U6_DIBLA</name>
<protein>
    <recommendedName>
        <fullName evidence="1">VWFA domain-containing protein</fullName>
    </recommendedName>
</protein>
<dbReference type="EMBL" id="UYRU01003167">
    <property type="protein sequence ID" value="VDK35325.1"/>
    <property type="molecule type" value="Genomic_DNA"/>
</dbReference>
<dbReference type="SUPFAM" id="SSF53300">
    <property type="entry name" value="vWA-like"/>
    <property type="match status" value="1"/>
</dbReference>
<dbReference type="AlphaFoldDB" id="A0A3P6Q5U6"/>
<dbReference type="Pfam" id="PF13768">
    <property type="entry name" value="VWA_3"/>
    <property type="match status" value="1"/>
</dbReference>
<dbReference type="Proteomes" id="UP000281553">
    <property type="component" value="Unassembled WGS sequence"/>
</dbReference>
<sequence>MAGSKILQAKECLLLLLKSLPMDCRFQIVGFGSTFSALFDEPRNYTEESMEMALEYQKNLTANMGGTKVLRALESIYAKGITGYGWYRKIILLTDGDVVNQTEVFSLVQRNAQTTLHFTIGIGEGASTSFLNGVARVGGGKSTFVRNE</sequence>
<evidence type="ECO:0000313" key="2">
    <source>
        <dbReference type="EMBL" id="VDK35325.1"/>
    </source>
</evidence>
<reference evidence="2 3" key="1">
    <citation type="submission" date="2018-11" db="EMBL/GenBank/DDBJ databases">
        <authorList>
            <consortium name="Pathogen Informatics"/>
        </authorList>
    </citation>
    <scope>NUCLEOTIDE SEQUENCE [LARGE SCALE GENOMIC DNA]</scope>
</reference>
<keyword evidence="3" id="KW-1185">Reference proteome</keyword>
<dbReference type="InterPro" id="IPR036465">
    <property type="entry name" value="vWFA_dom_sf"/>
</dbReference>
<dbReference type="PANTHER" id="PTHR45737:SF6">
    <property type="entry name" value="VON WILLEBRAND FACTOR A DOMAIN-CONTAINING PROTEIN 5A"/>
    <property type="match status" value="1"/>
</dbReference>
<gene>
    <name evidence="2" type="ORF">DILT_LOCUS676</name>
</gene>
<accession>A0A3P6Q5U6</accession>
<feature type="domain" description="VWFA" evidence="1">
    <location>
        <begin position="1"/>
        <end position="148"/>
    </location>
</feature>
<organism evidence="2 3">
    <name type="scientific">Dibothriocephalus latus</name>
    <name type="common">Fish tapeworm</name>
    <name type="synonym">Diphyllobothrium latum</name>
    <dbReference type="NCBI Taxonomy" id="60516"/>
    <lineage>
        <taxon>Eukaryota</taxon>
        <taxon>Metazoa</taxon>
        <taxon>Spiralia</taxon>
        <taxon>Lophotrochozoa</taxon>
        <taxon>Platyhelminthes</taxon>
        <taxon>Cestoda</taxon>
        <taxon>Eucestoda</taxon>
        <taxon>Diphyllobothriidea</taxon>
        <taxon>Diphyllobothriidae</taxon>
        <taxon>Dibothriocephalus</taxon>
    </lineage>
</organism>
<dbReference type="InterPro" id="IPR002035">
    <property type="entry name" value="VWF_A"/>
</dbReference>